<protein>
    <submittedName>
        <fullName evidence="9">AI-2E family transporter</fullName>
    </submittedName>
</protein>
<evidence type="ECO:0000256" key="8">
    <source>
        <dbReference type="SAM" id="Phobius"/>
    </source>
</evidence>
<dbReference type="PANTHER" id="PTHR21716">
    <property type="entry name" value="TRANSMEMBRANE PROTEIN"/>
    <property type="match status" value="1"/>
</dbReference>
<feature type="transmembrane region" description="Helical" evidence="8">
    <location>
        <begin position="145"/>
        <end position="168"/>
    </location>
</feature>
<evidence type="ECO:0000313" key="10">
    <source>
        <dbReference type="Proteomes" id="UP001500752"/>
    </source>
</evidence>
<accession>A0ABP7D3E5</accession>
<evidence type="ECO:0000256" key="5">
    <source>
        <dbReference type="ARBA" id="ARBA00022692"/>
    </source>
</evidence>
<evidence type="ECO:0000256" key="2">
    <source>
        <dbReference type="ARBA" id="ARBA00009773"/>
    </source>
</evidence>
<gene>
    <name evidence="9" type="ORF">GCM10023081_41170</name>
</gene>
<evidence type="ECO:0000256" key="6">
    <source>
        <dbReference type="ARBA" id="ARBA00022989"/>
    </source>
</evidence>
<feature type="transmembrane region" description="Helical" evidence="8">
    <location>
        <begin position="229"/>
        <end position="250"/>
    </location>
</feature>
<dbReference type="EMBL" id="BAABEO010000028">
    <property type="protein sequence ID" value="GAA3700203.1"/>
    <property type="molecule type" value="Genomic_DNA"/>
</dbReference>
<keyword evidence="3" id="KW-0813">Transport</keyword>
<name>A0ABP7D3E5_9MICC</name>
<keyword evidence="10" id="KW-1185">Reference proteome</keyword>
<dbReference type="RefSeq" id="WP_345153838.1">
    <property type="nucleotide sequence ID" value="NZ_BAABEO010000028.1"/>
</dbReference>
<keyword evidence="4" id="KW-1003">Cell membrane</keyword>
<reference evidence="10" key="1">
    <citation type="journal article" date="2019" name="Int. J. Syst. Evol. Microbiol.">
        <title>The Global Catalogue of Microorganisms (GCM) 10K type strain sequencing project: providing services to taxonomists for standard genome sequencing and annotation.</title>
        <authorList>
            <consortium name="The Broad Institute Genomics Platform"/>
            <consortium name="The Broad Institute Genome Sequencing Center for Infectious Disease"/>
            <person name="Wu L."/>
            <person name="Ma J."/>
        </authorList>
    </citation>
    <scope>NUCLEOTIDE SEQUENCE [LARGE SCALE GENOMIC DNA]</scope>
    <source>
        <strain evidence="10">JCM 30742</strain>
    </source>
</reference>
<feature type="transmembrane region" description="Helical" evidence="8">
    <location>
        <begin position="189"/>
        <end position="217"/>
    </location>
</feature>
<dbReference type="Pfam" id="PF01594">
    <property type="entry name" value="AI-2E_transport"/>
    <property type="match status" value="1"/>
</dbReference>
<keyword evidence="7 8" id="KW-0472">Membrane</keyword>
<dbReference type="InterPro" id="IPR002549">
    <property type="entry name" value="AI-2E-like"/>
</dbReference>
<comment type="similarity">
    <text evidence="2">Belongs to the autoinducer-2 exporter (AI-2E) (TC 2.A.86) family.</text>
</comment>
<keyword evidence="5 8" id="KW-0812">Transmembrane</keyword>
<feature type="transmembrane region" description="Helical" evidence="8">
    <location>
        <begin position="59"/>
        <end position="80"/>
    </location>
</feature>
<organism evidence="9 10">
    <name type="scientific">Arthrobacter ginkgonis</name>
    <dbReference type="NCBI Taxonomy" id="1630594"/>
    <lineage>
        <taxon>Bacteria</taxon>
        <taxon>Bacillati</taxon>
        <taxon>Actinomycetota</taxon>
        <taxon>Actinomycetes</taxon>
        <taxon>Micrococcales</taxon>
        <taxon>Micrococcaceae</taxon>
        <taxon>Arthrobacter</taxon>
    </lineage>
</organism>
<comment type="subcellular location">
    <subcellularLocation>
        <location evidence="1">Cell membrane</location>
        <topology evidence="1">Multi-pass membrane protein</topology>
    </subcellularLocation>
</comment>
<evidence type="ECO:0000256" key="4">
    <source>
        <dbReference type="ARBA" id="ARBA00022475"/>
    </source>
</evidence>
<feature type="transmembrane region" description="Helical" evidence="8">
    <location>
        <begin position="298"/>
        <end position="331"/>
    </location>
</feature>
<keyword evidence="6 8" id="KW-1133">Transmembrane helix</keyword>
<feature type="transmembrane region" description="Helical" evidence="8">
    <location>
        <begin position="257"/>
        <end position="278"/>
    </location>
</feature>
<evidence type="ECO:0000256" key="7">
    <source>
        <dbReference type="ARBA" id="ARBA00023136"/>
    </source>
</evidence>
<dbReference type="Proteomes" id="UP001500752">
    <property type="component" value="Unassembled WGS sequence"/>
</dbReference>
<evidence type="ECO:0000313" key="9">
    <source>
        <dbReference type="EMBL" id="GAA3700203.1"/>
    </source>
</evidence>
<evidence type="ECO:0000256" key="3">
    <source>
        <dbReference type="ARBA" id="ARBA00022448"/>
    </source>
</evidence>
<sequence length="342" mass="36097">MSFRSGFIVTLGALTAIALGTAIVSLSYALTLIFVAFFISLGLDPTVRWLERLGMSRTIAVLCVLGTVLAFAIVVVVFLLPQVVVEAYQLLLRIPAGFDGIENQEWFISLDETFNGAMTNALAWLEHAVADPNVWLAVGNGALRVGFGVASAVFGVLFVTVLTMYFVTSLSSIKQGFYLLVPASRRERVVGLAETIFASVGQYVSGMAILAAINAAFSFALLSVMGVRYALVVSVLALAITMIPLVGSVISTAIMTLVSLLTSPSTALVVLLVMLVYMQVEAYVLTPRVVGKAIQIPASLVLIGAMVGGTLLGLLGALVACPTTAAILLILKKVVIPRQAVR</sequence>
<proteinExistence type="inferred from homology"/>
<dbReference type="PANTHER" id="PTHR21716:SF53">
    <property type="entry name" value="PERMEASE PERM-RELATED"/>
    <property type="match status" value="1"/>
</dbReference>
<comment type="caution">
    <text evidence="9">The sequence shown here is derived from an EMBL/GenBank/DDBJ whole genome shotgun (WGS) entry which is preliminary data.</text>
</comment>
<evidence type="ECO:0000256" key="1">
    <source>
        <dbReference type="ARBA" id="ARBA00004651"/>
    </source>
</evidence>